<gene>
    <name evidence="1" type="ORF">FHR37_003082</name>
</gene>
<organism evidence="1 2">
    <name type="scientific">Actinopolymorpha cephalotaxi</name>
    <dbReference type="NCBI Taxonomy" id="504797"/>
    <lineage>
        <taxon>Bacteria</taxon>
        <taxon>Bacillati</taxon>
        <taxon>Actinomycetota</taxon>
        <taxon>Actinomycetes</taxon>
        <taxon>Propionibacteriales</taxon>
        <taxon>Actinopolymorphaceae</taxon>
        <taxon>Actinopolymorpha</taxon>
    </lineage>
</organism>
<evidence type="ECO:0000313" key="2">
    <source>
        <dbReference type="Proteomes" id="UP000533017"/>
    </source>
</evidence>
<accession>A0ABX2S3M6</accession>
<proteinExistence type="predicted"/>
<dbReference type="EMBL" id="JACBZA010000001">
    <property type="protein sequence ID" value="NYH84231.1"/>
    <property type="molecule type" value="Genomic_DNA"/>
</dbReference>
<evidence type="ECO:0000313" key="1">
    <source>
        <dbReference type="EMBL" id="NYH84231.1"/>
    </source>
</evidence>
<protein>
    <submittedName>
        <fullName evidence="1">Uncharacterized protein</fullName>
    </submittedName>
</protein>
<reference evidence="1 2" key="1">
    <citation type="submission" date="2020-07" db="EMBL/GenBank/DDBJ databases">
        <title>Sequencing the genomes of 1000 actinobacteria strains.</title>
        <authorList>
            <person name="Klenk H.-P."/>
        </authorList>
    </citation>
    <scope>NUCLEOTIDE SEQUENCE [LARGE SCALE GENOMIC DNA]</scope>
    <source>
        <strain evidence="1 2">DSM 45117</strain>
    </source>
</reference>
<name>A0ABX2S3M6_9ACTN</name>
<comment type="caution">
    <text evidence="1">The sequence shown here is derived from an EMBL/GenBank/DDBJ whole genome shotgun (WGS) entry which is preliminary data.</text>
</comment>
<dbReference type="RefSeq" id="WP_092888063.1">
    <property type="nucleotide sequence ID" value="NZ_FOOI01000017.1"/>
</dbReference>
<sequence length="203" mass="22831">MDTPRGTIWINYHGPDPSGSTWGASWQDDATGESIGEIDYVRRDEAIEWARGQTARRVLITNPDPDGGWISPDELDDRVRTTRMNEHDEQPGEGWTMGARDDYTRKALEAVEAGSTDTAVVYMMIGLSKTLQSLEHQITAINLREGRNDYPPEAEPYFDKAQQFAQAGELEKALVYGVLNVGALLDGFFPRMDEMIHALRSRR</sequence>
<keyword evidence="2" id="KW-1185">Reference proteome</keyword>
<dbReference type="Proteomes" id="UP000533017">
    <property type="component" value="Unassembled WGS sequence"/>
</dbReference>